<reference evidence="4" key="1">
    <citation type="submission" date="2011-01" db="EMBL/GenBank/DDBJ databases">
        <title>Complete sequence of chromosome of Acidobacterium sp. MP5ACTX9.</title>
        <authorList>
            <consortium name="US DOE Joint Genome Institute"/>
            <person name="Lucas S."/>
            <person name="Copeland A."/>
            <person name="Lapidus A."/>
            <person name="Cheng J.-F."/>
            <person name="Goodwin L."/>
            <person name="Pitluck S."/>
            <person name="Teshima H."/>
            <person name="Detter J.C."/>
            <person name="Han C."/>
            <person name="Tapia R."/>
            <person name="Land M."/>
            <person name="Hauser L."/>
            <person name="Kyrpides N."/>
            <person name="Ivanova N."/>
            <person name="Ovchinnikova G."/>
            <person name="Pagani I."/>
            <person name="Rawat S.R."/>
            <person name="Mannisto M."/>
            <person name="Haggblom M.M."/>
            <person name="Woyke T."/>
        </authorList>
    </citation>
    <scope>NUCLEOTIDE SEQUENCE [LARGE SCALE GENOMIC DNA]</scope>
    <source>
        <strain evidence="4">MP5ACTX9</strain>
    </source>
</reference>
<evidence type="ECO:0000256" key="1">
    <source>
        <dbReference type="SAM" id="SignalP"/>
    </source>
</evidence>
<dbReference type="AlphaFoldDB" id="E8WX59"/>
<dbReference type="InterPro" id="IPR002035">
    <property type="entry name" value="VWF_A"/>
</dbReference>
<dbReference type="EMBL" id="CP002480">
    <property type="protein sequence ID" value="ADW69701.1"/>
    <property type="molecule type" value="Genomic_DNA"/>
</dbReference>
<feature type="domain" description="VWFA" evidence="2">
    <location>
        <begin position="79"/>
        <end position="271"/>
    </location>
</feature>
<evidence type="ECO:0000313" key="3">
    <source>
        <dbReference type="EMBL" id="ADW69701.1"/>
    </source>
</evidence>
<organism evidence="4">
    <name type="scientific">Granulicella tundricola (strain ATCC BAA-1859 / DSM 23138 / MP5ACTX9)</name>
    <dbReference type="NCBI Taxonomy" id="1198114"/>
    <lineage>
        <taxon>Bacteria</taxon>
        <taxon>Pseudomonadati</taxon>
        <taxon>Acidobacteriota</taxon>
        <taxon>Terriglobia</taxon>
        <taxon>Terriglobales</taxon>
        <taxon>Acidobacteriaceae</taxon>
        <taxon>Granulicella</taxon>
    </lineage>
</organism>
<dbReference type="NCBIfam" id="TIGR03436">
    <property type="entry name" value="acidobact_VWFA"/>
    <property type="match status" value="1"/>
</dbReference>
<name>E8WX59_GRATM</name>
<dbReference type="Proteomes" id="UP000000343">
    <property type="component" value="Chromosome"/>
</dbReference>
<gene>
    <name evidence="3" type="ordered locus">AciX9_2677</name>
</gene>
<feature type="chain" id="PRO_5003230025" evidence="1">
    <location>
        <begin position="22"/>
        <end position="313"/>
    </location>
</feature>
<keyword evidence="4" id="KW-1185">Reference proteome</keyword>
<dbReference type="SMART" id="SM00327">
    <property type="entry name" value="VWA"/>
    <property type="match status" value="1"/>
</dbReference>
<dbReference type="Gene3D" id="3.40.50.410">
    <property type="entry name" value="von Willebrand factor, type A domain"/>
    <property type="match status" value="1"/>
</dbReference>
<feature type="signal peptide" evidence="1">
    <location>
        <begin position="1"/>
        <end position="21"/>
    </location>
</feature>
<dbReference type="HOGENOM" id="CLU_049429_0_0_0"/>
<dbReference type="PaxDb" id="1198114-AciX9_2677"/>
<dbReference type="Pfam" id="PF00092">
    <property type="entry name" value="VWA"/>
    <property type="match status" value="1"/>
</dbReference>
<dbReference type="KEGG" id="acm:AciX9_2677"/>
<dbReference type="STRING" id="1198114.AciX9_2677"/>
<protein>
    <submittedName>
        <fullName evidence="3">VWFA-related domain protein</fullName>
    </submittedName>
</protein>
<dbReference type="OrthoDB" id="109325at2"/>
<keyword evidence="1" id="KW-0732">Signal</keyword>
<dbReference type="InterPro" id="IPR017802">
    <property type="entry name" value="VWFA-rel_acidobac-type"/>
</dbReference>
<proteinExistence type="predicted"/>
<dbReference type="SUPFAM" id="SSF53300">
    <property type="entry name" value="vWA-like"/>
    <property type="match status" value="1"/>
</dbReference>
<evidence type="ECO:0000313" key="4">
    <source>
        <dbReference type="Proteomes" id="UP000000343"/>
    </source>
</evidence>
<dbReference type="InterPro" id="IPR036465">
    <property type="entry name" value="vWFA_dom_sf"/>
</dbReference>
<sequence>MLSSVRSFLTAALLLPLPVLAQSFPPLKVETHLIDTTVSVHDGSGGLVNDVAKDDLTIIEDGVPQTVRFFSHADQLNLSIGLVIDASGSQEKFIKEHEHDIADFLHQTLLPGDRVFAVCFGNHLRLVSDWTGDQAAIIDNLRSYDKGHRDGPELGPIEEREFGTALNDAIFYSATEKMADVHQRRKVLVVFSDGEENSSEHDLVDAIEAAQNNDVLVYAIRYTELNHGKMNARDRYGMRELDHLTAQTGGKSYDVHAMKVSQAFAEIAGELRSLYGVAYQSTNKVRDGAFRKIVIQPNRPGLVLRARAGYYAK</sequence>
<accession>E8WX59</accession>
<dbReference type="eggNOG" id="COG2304">
    <property type="taxonomic scope" value="Bacteria"/>
</dbReference>
<dbReference type="PROSITE" id="PS50234">
    <property type="entry name" value="VWFA"/>
    <property type="match status" value="1"/>
</dbReference>
<evidence type="ECO:0000259" key="2">
    <source>
        <dbReference type="PROSITE" id="PS50234"/>
    </source>
</evidence>